<gene>
    <name evidence="3" type="ORF">L0P57_13770</name>
</gene>
<feature type="domain" description="HMA" evidence="2">
    <location>
        <begin position="54"/>
        <end position="118"/>
    </location>
</feature>
<dbReference type="InterPro" id="IPR006121">
    <property type="entry name" value="HMA_dom"/>
</dbReference>
<evidence type="ECO:0000313" key="3">
    <source>
        <dbReference type="EMBL" id="MCG4611986.1"/>
    </source>
</evidence>
<dbReference type="PROSITE" id="PS01047">
    <property type="entry name" value="HMA_1"/>
    <property type="match status" value="1"/>
</dbReference>
<dbReference type="Proteomes" id="UP001298681">
    <property type="component" value="Unassembled WGS sequence"/>
</dbReference>
<accession>A0ABS9MMM7</accession>
<keyword evidence="4" id="KW-1185">Reference proteome</keyword>
<evidence type="ECO:0000313" key="4">
    <source>
        <dbReference type="Proteomes" id="UP001298681"/>
    </source>
</evidence>
<protein>
    <submittedName>
        <fullName evidence="3">Heavy-metal-associated domain-containing protein</fullName>
    </submittedName>
</protein>
<dbReference type="Gene3D" id="3.30.70.100">
    <property type="match status" value="1"/>
</dbReference>
<dbReference type="EMBL" id="JAKNHQ010000041">
    <property type="protein sequence ID" value="MCG4611986.1"/>
    <property type="molecule type" value="Genomic_DNA"/>
</dbReference>
<dbReference type="Pfam" id="PF00403">
    <property type="entry name" value="HMA"/>
    <property type="match status" value="1"/>
</dbReference>
<organism evidence="3 4">
    <name type="scientific">Anaeromassilibacillus senegalensis</name>
    <dbReference type="NCBI Taxonomy" id="1673717"/>
    <lineage>
        <taxon>Bacteria</taxon>
        <taxon>Bacillati</taxon>
        <taxon>Bacillota</taxon>
        <taxon>Clostridia</taxon>
        <taxon>Eubacteriales</taxon>
        <taxon>Acutalibacteraceae</taxon>
        <taxon>Anaeromassilibacillus</taxon>
    </lineage>
</organism>
<evidence type="ECO:0000259" key="2">
    <source>
        <dbReference type="PROSITE" id="PS50846"/>
    </source>
</evidence>
<reference evidence="3 4" key="1">
    <citation type="submission" date="2022-01" db="EMBL/GenBank/DDBJ databases">
        <title>Collection of gut derived symbiotic bacterial strains cultured from healthy donors.</title>
        <authorList>
            <person name="Lin H."/>
            <person name="Kohout C."/>
            <person name="Waligurski E."/>
            <person name="Pamer E.G."/>
        </authorList>
    </citation>
    <scope>NUCLEOTIDE SEQUENCE [LARGE SCALE GENOMIC DNA]</scope>
    <source>
        <strain evidence="3 4">DFI.7.58</strain>
    </source>
</reference>
<keyword evidence="1" id="KW-0479">Metal-binding</keyword>
<dbReference type="InterPro" id="IPR036163">
    <property type="entry name" value="HMA_dom_sf"/>
</dbReference>
<comment type="caution">
    <text evidence="3">The sequence shown here is derived from an EMBL/GenBank/DDBJ whole genome shotgun (WGS) entry which is preliminary data.</text>
</comment>
<dbReference type="CDD" id="cd00371">
    <property type="entry name" value="HMA"/>
    <property type="match status" value="1"/>
</dbReference>
<dbReference type="PROSITE" id="PS50846">
    <property type="entry name" value="HMA_2"/>
    <property type="match status" value="1"/>
</dbReference>
<dbReference type="RefSeq" id="WP_237967231.1">
    <property type="nucleotide sequence ID" value="NZ_JAKNHQ010000041.1"/>
</dbReference>
<name>A0ABS9MMM7_9FIRM</name>
<sequence>MATLIISVLLALACIYGVYSYIRKLRYGGGCCGEHEGAVKKVKVADRDKTHYPYETVLTIDGMTCSNCVRRVENALNQLDGVWAQVDLSSRKAAVRMKQALSEDTLRDAVRAAGYIVLSIQGD</sequence>
<evidence type="ECO:0000256" key="1">
    <source>
        <dbReference type="ARBA" id="ARBA00022723"/>
    </source>
</evidence>
<proteinExistence type="predicted"/>
<dbReference type="InterPro" id="IPR017969">
    <property type="entry name" value="Heavy-metal-associated_CS"/>
</dbReference>
<dbReference type="SUPFAM" id="SSF55008">
    <property type="entry name" value="HMA, heavy metal-associated domain"/>
    <property type="match status" value="1"/>
</dbReference>